<dbReference type="GO" id="GO:0005886">
    <property type="term" value="C:plasma membrane"/>
    <property type="evidence" value="ECO:0007669"/>
    <property type="project" value="TreeGrafter"/>
</dbReference>
<name>A0A7G2ILK3_CITFR</name>
<sequence>MTWRYKFGGTPQQLEAYEKWLLPQLKPEQRWYGLEQDEGALGKSLERSQQFLLLSALLTLLLAVAAVAVAMNHYCRSRYDLVAILKKRSVRAGRSCAS</sequence>
<dbReference type="AlphaFoldDB" id="A0A7G2ILK3"/>
<keyword evidence="1" id="KW-1133">Transmembrane helix</keyword>
<accession>A0A7G2ILK3</accession>
<protein>
    <submittedName>
        <fullName evidence="2">Uncharacterized protein</fullName>
    </submittedName>
</protein>
<evidence type="ECO:0000313" key="3">
    <source>
        <dbReference type="Proteomes" id="UP000019194"/>
    </source>
</evidence>
<evidence type="ECO:0000313" key="2">
    <source>
        <dbReference type="EMBL" id="CDL37668.1"/>
    </source>
</evidence>
<dbReference type="InterPro" id="IPR038766">
    <property type="entry name" value="Membrane_comp_ABC_pdt"/>
</dbReference>
<dbReference type="PANTHER" id="PTHR30287">
    <property type="entry name" value="MEMBRANE COMPONENT OF PREDICTED ABC SUPERFAMILY METABOLITE UPTAKE TRANSPORTER"/>
    <property type="match status" value="1"/>
</dbReference>
<keyword evidence="1" id="KW-0812">Transmembrane</keyword>
<organism evidence="2 3">
    <name type="scientific">Citrobacter freundii</name>
    <dbReference type="NCBI Taxonomy" id="546"/>
    <lineage>
        <taxon>Bacteria</taxon>
        <taxon>Pseudomonadati</taxon>
        <taxon>Pseudomonadota</taxon>
        <taxon>Gammaproteobacteria</taxon>
        <taxon>Enterobacterales</taxon>
        <taxon>Enterobacteriaceae</taxon>
        <taxon>Citrobacter</taxon>
        <taxon>Citrobacter freundii complex</taxon>
    </lineage>
</organism>
<reference evidence="2 3" key="1">
    <citation type="submission" date="2013-10" db="EMBL/GenBank/DDBJ databases">
        <title>Antibiotic resistance diversity of beta-lactamase producers in the General Hospital Vienna.</title>
        <authorList>
            <person name="Barisic I."/>
            <person name="Mitteregger D."/>
            <person name="Hirschl A.M."/>
            <person name="Noehammer C."/>
            <person name="Wiesinger-Mayr H."/>
        </authorList>
    </citation>
    <scope>NUCLEOTIDE SEQUENCE [LARGE SCALE GENOMIC DNA]</scope>
    <source>
        <strain evidence="2 3">ISC11</strain>
    </source>
</reference>
<dbReference type="PANTHER" id="PTHR30287:SF1">
    <property type="entry name" value="INNER MEMBRANE PROTEIN"/>
    <property type="match status" value="1"/>
</dbReference>
<dbReference type="EMBL" id="CBWP010000028">
    <property type="protein sequence ID" value="CDL37668.1"/>
    <property type="molecule type" value="Genomic_DNA"/>
</dbReference>
<comment type="caution">
    <text evidence="2">The sequence shown here is derived from an EMBL/GenBank/DDBJ whole genome shotgun (WGS) entry which is preliminary data.</text>
</comment>
<keyword evidence="1" id="KW-0472">Membrane</keyword>
<dbReference type="Proteomes" id="UP000019194">
    <property type="component" value="Unassembled WGS sequence"/>
</dbReference>
<evidence type="ECO:0000256" key="1">
    <source>
        <dbReference type="SAM" id="Phobius"/>
    </source>
</evidence>
<feature type="transmembrane region" description="Helical" evidence="1">
    <location>
        <begin position="51"/>
        <end position="71"/>
    </location>
</feature>
<proteinExistence type="predicted"/>